<protein>
    <recommendedName>
        <fullName evidence="9">DNA 3'-5' helicase</fullName>
        <ecNumber evidence="9">5.6.2.4</ecNumber>
    </recommendedName>
</protein>
<dbReference type="Gene3D" id="3.40.50.300">
    <property type="entry name" value="P-loop containing nucleotide triphosphate hydrolases"/>
    <property type="match status" value="2"/>
</dbReference>
<feature type="domain" description="UvrD-like helicase C-terminal" evidence="13">
    <location>
        <begin position="289"/>
        <end position="559"/>
    </location>
</feature>
<gene>
    <name evidence="15" type="primary">uvrD_1</name>
    <name evidence="15" type="ORF">Bhyg_00379</name>
</gene>
<dbReference type="GO" id="GO:0005524">
    <property type="term" value="F:ATP binding"/>
    <property type="evidence" value="ECO:0007669"/>
    <property type="project" value="UniProtKB-UniRule"/>
</dbReference>
<keyword evidence="3 11" id="KW-0378">Hydrolase</keyword>
<comment type="caution">
    <text evidence="15">The sequence shown here is derived from an EMBL/GenBank/DDBJ whole genome shotgun (WGS) entry which is preliminary data.</text>
</comment>
<keyword evidence="6" id="KW-0238">DNA-binding</keyword>
<dbReference type="Pfam" id="PF13361">
    <property type="entry name" value="UvrD_C"/>
    <property type="match status" value="1"/>
</dbReference>
<keyword evidence="7" id="KW-0413">Isomerase</keyword>
<organism evidence="15 16">
    <name type="scientific">Pseudolycoriella hygida</name>
    <dbReference type="NCBI Taxonomy" id="35572"/>
    <lineage>
        <taxon>Eukaryota</taxon>
        <taxon>Metazoa</taxon>
        <taxon>Ecdysozoa</taxon>
        <taxon>Arthropoda</taxon>
        <taxon>Hexapoda</taxon>
        <taxon>Insecta</taxon>
        <taxon>Pterygota</taxon>
        <taxon>Neoptera</taxon>
        <taxon>Endopterygota</taxon>
        <taxon>Diptera</taxon>
        <taxon>Nematocera</taxon>
        <taxon>Sciaroidea</taxon>
        <taxon>Sciaridae</taxon>
        <taxon>Pseudolycoriella</taxon>
    </lineage>
</organism>
<dbReference type="GO" id="GO:0016787">
    <property type="term" value="F:hydrolase activity"/>
    <property type="evidence" value="ECO:0007669"/>
    <property type="project" value="UniProtKB-UniRule"/>
</dbReference>
<evidence type="ECO:0000256" key="10">
    <source>
        <dbReference type="ARBA" id="ARBA00048988"/>
    </source>
</evidence>
<evidence type="ECO:0000256" key="11">
    <source>
        <dbReference type="PROSITE-ProRule" id="PRU00560"/>
    </source>
</evidence>
<dbReference type="OrthoDB" id="6729494at2759"/>
<name>A0A9Q0N8D0_9DIPT</name>
<evidence type="ECO:0000256" key="8">
    <source>
        <dbReference type="ARBA" id="ARBA00034617"/>
    </source>
</evidence>
<dbReference type="InterPro" id="IPR002059">
    <property type="entry name" value="CSP_DNA-bd"/>
</dbReference>
<evidence type="ECO:0000256" key="3">
    <source>
        <dbReference type="ARBA" id="ARBA00022801"/>
    </source>
</evidence>
<evidence type="ECO:0000313" key="15">
    <source>
        <dbReference type="EMBL" id="KAJ6645177.1"/>
    </source>
</evidence>
<evidence type="ECO:0000256" key="6">
    <source>
        <dbReference type="ARBA" id="ARBA00023125"/>
    </source>
</evidence>
<dbReference type="InterPro" id="IPR027417">
    <property type="entry name" value="P-loop_NTPase"/>
</dbReference>
<dbReference type="Gene3D" id="1.10.486.10">
    <property type="entry name" value="PCRA, domain 4"/>
    <property type="match status" value="1"/>
</dbReference>
<dbReference type="InterPro" id="IPR013986">
    <property type="entry name" value="DExx_box_DNA_helicase_dom_sf"/>
</dbReference>
<feature type="domain" description="CSD" evidence="14">
    <location>
        <begin position="602"/>
        <end position="667"/>
    </location>
</feature>
<dbReference type="Gene3D" id="1.10.10.160">
    <property type="match status" value="1"/>
</dbReference>
<proteinExistence type="inferred from homology"/>
<dbReference type="PANTHER" id="PTHR11070">
    <property type="entry name" value="UVRD / RECB / PCRA DNA HELICASE FAMILY MEMBER"/>
    <property type="match status" value="1"/>
</dbReference>
<comment type="catalytic activity">
    <reaction evidence="10">
        <text>ATP + H2O = ADP + phosphate + H(+)</text>
        <dbReference type="Rhea" id="RHEA:13065"/>
        <dbReference type="ChEBI" id="CHEBI:15377"/>
        <dbReference type="ChEBI" id="CHEBI:15378"/>
        <dbReference type="ChEBI" id="CHEBI:30616"/>
        <dbReference type="ChEBI" id="CHEBI:43474"/>
        <dbReference type="ChEBI" id="CHEBI:456216"/>
        <dbReference type="EC" id="5.6.2.4"/>
    </reaction>
</comment>
<dbReference type="InterPro" id="IPR011129">
    <property type="entry name" value="CSD"/>
</dbReference>
<sequence>MTQQSFLDSLNHQQLAAALHVHGPLLVLAGAGTGKTKVLTTRIANIINQGLAAPNNILAVTFTNKAAREMQDRISKMIDCYGLNIGTFHSIAAKILRQQAEHLDLNLNSRFTIISHDDQLKLVKDIVKQENIDPKKYVPKILHIIISRWKDQGLLPYKLSESDMKLPIHKVAKSIYDQYQQNLLASNVVDFGDLLLYNNELFIKNPAILKHYQERYQYILIDEYQDTNAVQYLWARMLASNTKNICCVGDDDQSIYGWRGAEIGNILRFEKDFPNATIIKLEQNYRSSSEILSAASSVIDNNKNRHGKTLWTDKNDGQKIKIISCWSDKEEARFVVSEIDKLVTEGKYNAGLVAILVRAGFQTRAFEEVLISNALPYKIIGGLKFYERMEIRDLLAYIRITLNDSDNLALERIINVPKRAIGNTTLKQIKDYAVEHDISILVAIRQMLQEGTVKNKVKDSLNKLITNIDNWNLRYQYEPALNVTKALLEESGYLAMLQEEKTDEALGRIENINEMLRAIAEFNNIQDFIEHSSLVMENEALESNFGGSISVMTLHSAKGLEFDLVFLPGWEEGVFPHQRSLNEEGEKGLEEERRIAYVFMTTKVGKVKWFNTTKGFGFIQPDDGGSDVFVHISAVERAGVRNLNGGQSVGFDLEDNKGKISAVNLQIK</sequence>
<dbReference type="EC" id="5.6.2.4" evidence="9"/>
<dbReference type="PANTHER" id="PTHR11070:SF2">
    <property type="entry name" value="ATP-DEPENDENT DNA HELICASE SRS2"/>
    <property type="match status" value="1"/>
</dbReference>
<dbReference type="Pfam" id="PF00580">
    <property type="entry name" value="UvrD-helicase"/>
    <property type="match status" value="1"/>
</dbReference>
<dbReference type="InterPro" id="IPR019844">
    <property type="entry name" value="CSD_CS"/>
</dbReference>
<feature type="binding site" evidence="11">
    <location>
        <begin position="29"/>
        <end position="36"/>
    </location>
    <ligand>
        <name>ATP</name>
        <dbReference type="ChEBI" id="CHEBI:30616"/>
    </ligand>
</feature>
<dbReference type="Proteomes" id="UP001151699">
    <property type="component" value="Chromosome A"/>
</dbReference>
<dbReference type="InterPro" id="IPR014016">
    <property type="entry name" value="UvrD-like_ATP-bd"/>
</dbReference>
<reference evidence="15" key="1">
    <citation type="submission" date="2022-07" db="EMBL/GenBank/DDBJ databases">
        <authorList>
            <person name="Trinca V."/>
            <person name="Uliana J.V.C."/>
            <person name="Torres T.T."/>
            <person name="Ward R.J."/>
            <person name="Monesi N."/>
        </authorList>
    </citation>
    <scope>NUCLEOTIDE SEQUENCE</scope>
    <source>
        <strain evidence="15">HSMRA1968</strain>
        <tissue evidence="15">Whole embryos</tissue>
    </source>
</reference>
<dbReference type="PROSITE" id="PS51217">
    <property type="entry name" value="UVRD_HELICASE_CTER"/>
    <property type="match status" value="1"/>
</dbReference>
<keyword evidence="4 11" id="KW-0347">Helicase</keyword>
<comment type="similarity">
    <text evidence="1">Belongs to the helicase family. UvrD subfamily.</text>
</comment>
<evidence type="ECO:0000259" key="13">
    <source>
        <dbReference type="PROSITE" id="PS51217"/>
    </source>
</evidence>
<evidence type="ECO:0000259" key="14">
    <source>
        <dbReference type="PROSITE" id="PS51857"/>
    </source>
</evidence>
<dbReference type="PROSITE" id="PS51857">
    <property type="entry name" value="CSD_2"/>
    <property type="match status" value="1"/>
</dbReference>
<evidence type="ECO:0000256" key="9">
    <source>
        <dbReference type="ARBA" id="ARBA00034808"/>
    </source>
</evidence>
<comment type="catalytic activity">
    <reaction evidence="8">
        <text>Couples ATP hydrolysis with the unwinding of duplex DNA by translocating in the 3'-5' direction.</text>
        <dbReference type="EC" id="5.6.2.4"/>
    </reaction>
</comment>
<dbReference type="GO" id="GO:0033202">
    <property type="term" value="C:DNA helicase complex"/>
    <property type="evidence" value="ECO:0007669"/>
    <property type="project" value="TreeGrafter"/>
</dbReference>
<dbReference type="FunFam" id="3.40.50.300:FF:001890">
    <property type="entry name" value="DNA helicase"/>
    <property type="match status" value="1"/>
</dbReference>
<dbReference type="InterPro" id="IPR012340">
    <property type="entry name" value="NA-bd_OB-fold"/>
</dbReference>
<dbReference type="InterPro" id="IPR000212">
    <property type="entry name" value="DNA_helicase_UvrD/REP"/>
</dbReference>
<dbReference type="SUPFAM" id="SSF50249">
    <property type="entry name" value="Nucleic acid-binding proteins"/>
    <property type="match status" value="1"/>
</dbReference>
<keyword evidence="16" id="KW-1185">Reference proteome</keyword>
<dbReference type="CDD" id="cd17932">
    <property type="entry name" value="DEXQc_UvrD"/>
    <property type="match status" value="1"/>
</dbReference>
<evidence type="ECO:0000256" key="2">
    <source>
        <dbReference type="ARBA" id="ARBA00022741"/>
    </source>
</evidence>
<dbReference type="GO" id="GO:0003677">
    <property type="term" value="F:DNA binding"/>
    <property type="evidence" value="ECO:0007669"/>
    <property type="project" value="UniProtKB-KW"/>
</dbReference>
<dbReference type="EMBL" id="WJQU01000001">
    <property type="protein sequence ID" value="KAJ6645177.1"/>
    <property type="molecule type" value="Genomic_DNA"/>
</dbReference>
<dbReference type="InterPro" id="IPR014017">
    <property type="entry name" value="DNA_helicase_UvrD-like_C"/>
</dbReference>
<dbReference type="GO" id="GO:0043138">
    <property type="term" value="F:3'-5' DNA helicase activity"/>
    <property type="evidence" value="ECO:0007669"/>
    <property type="project" value="UniProtKB-EC"/>
</dbReference>
<evidence type="ECO:0000256" key="4">
    <source>
        <dbReference type="ARBA" id="ARBA00022806"/>
    </source>
</evidence>
<evidence type="ECO:0000313" key="16">
    <source>
        <dbReference type="Proteomes" id="UP001151699"/>
    </source>
</evidence>
<accession>A0A9Q0N8D0</accession>
<dbReference type="PROSITE" id="PS00352">
    <property type="entry name" value="CSD_1"/>
    <property type="match status" value="1"/>
</dbReference>
<dbReference type="Gene3D" id="2.40.50.140">
    <property type="entry name" value="Nucleic acid-binding proteins"/>
    <property type="match status" value="1"/>
</dbReference>
<dbReference type="Pfam" id="PF00313">
    <property type="entry name" value="CSD"/>
    <property type="match status" value="1"/>
</dbReference>
<keyword evidence="5 11" id="KW-0067">ATP-binding</keyword>
<dbReference type="CDD" id="cd04458">
    <property type="entry name" value="CSP_CDS"/>
    <property type="match status" value="1"/>
</dbReference>
<keyword evidence="2 11" id="KW-0547">Nucleotide-binding</keyword>
<dbReference type="GO" id="GO:0005829">
    <property type="term" value="C:cytosol"/>
    <property type="evidence" value="ECO:0007669"/>
    <property type="project" value="TreeGrafter"/>
</dbReference>
<dbReference type="AlphaFoldDB" id="A0A9Q0N8D0"/>
<evidence type="ECO:0000259" key="12">
    <source>
        <dbReference type="PROSITE" id="PS51198"/>
    </source>
</evidence>
<dbReference type="PRINTS" id="PR00050">
    <property type="entry name" value="COLDSHOCK"/>
</dbReference>
<evidence type="ECO:0000256" key="7">
    <source>
        <dbReference type="ARBA" id="ARBA00023235"/>
    </source>
</evidence>
<dbReference type="SUPFAM" id="SSF52540">
    <property type="entry name" value="P-loop containing nucleoside triphosphate hydrolases"/>
    <property type="match status" value="1"/>
</dbReference>
<feature type="domain" description="UvrD-like helicase ATP-binding" evidence="12">
    <location>
        <begin position="8"/>
        <end position="288"/>
    </location>
</feature>
<dbReference type="SMART" id="SM00357">
    <property type="entry name" value="CSP"/>
    <property type="match status" value="1"/>
</dbReference>
<evidence type="ECO:0000256" key="5">
    <source>
        <dbReference type="ARBA" id="ARBA00022840"/>
    </source>
</evidence>
<evidence type="ECO:0000256" key="1">
    <source>
        <dbReference type="ARBA" id="ARBA00009922"/>
    </source>
</evidence>
<dbReference type="PROSITE" id="PS51198">
    <property type="entry name" value="UVRD_HELICASE_ATP_BIND"/>
    <property type="match status" value="1"/>
</dbReference>
<dbReference type="GO" id="GO:0000725">
    <property type="term" value="P:recombinational repair"/>
    <property type="evidence" value="ECO:0007669"/>
    <property type="project" value="TreeGrafter"/>
</dbReference>